<dbReference type="OrthoDB" id="361532at2759"/>
<feature type="non-terminal residue" evidence="1">
    <location>
        <position position="187"/>
    </location>
</feature>
<organism evidence="1 2">
    <name type="scientific">Brenthis ino</name>
    <name type="common">lesser marbled fritillary</name>
    <dbReference type="NCBI Taxonomy" id="405034"/>
    <lineage>
        <taxon>Eukaryota</taxon>
        <taxon>Metazoa</taxon>
        <taxon>Ecdysozoa</taxon>
        <taxon>Arthropoda</taxon>
        <taxon>Hexapoda</taxon>
        <taxon>Insecta</taxon>
        <taxon>Pterygota</taxon>
        <taxon>Neoptera</taxon>
        <taxon>Endopterygota</taxon>
        <taxon>Lepidoptera</taxon>
        <taxon>Glossata</taxon>
        <taxon>Ditrysia</taxon>
        <taxon>Papilionoidea</taxon>
        <taxon>Nymphalidae</taxon>
        <taxon>Heliconiinae</taxon>
        <taxon>Argynnini</taxon>
        <taxon>Brenthis</taxon>
    </lineage>
</organism>
<reference evidence="1" key="1">
    <citation type="submission" date="2021-12" db="EMBL/GenBank/DDBJ databases">
        <authorList>
            <person name="Martin H S."/>
        </authorList>
    </citation>
    <scope>NUCLEOTIDE SEQUENCE</scope>
</reference>
<dbReference type="AlphaFoldDB" id="A0A8J9VAK1"/>
<evidence type="ECO:0000313" key="2">
    <source>
        <dbReference type="Proteomes" id="UP000838878"/>
    </source>
</evidence>
<evidence type="ECO:0000313" key="1">
    <source>
        <dbReference type="EMBL" id="CAH0718358.1"/>
    </source>
</evidence>
<proteinExistence type="predicted"/>
<keyword evidence="2" id="KW-1185">Reference proteome</keyword>
<gene>
    <name evidence="1" type="ORF">BINO364_LOCUS4858</name>
</gene>
<accession>A0A8J9VAK1</accession>
<sequence>MALKLKYTDEHGILHIDMSPTHSVTDKLTDPKFDSINKRFGQYDIFGGKYDSGEPSLFRSRYNSFEEELANTPYAFTERRTNEPILDITIDAFESKDLEDNRFFEKDELFGPKIDLKKDSFTVTQLIHAQDRYYDLSKSKGVVKSIANSFEVKSAPSSAKRVTKSDDAFKVLSANSGKSVRAALKSP</sequence>
<name>A0A8J9VAK1_9NEOP</name>
<protein>
    <submittedName>
        <fullName evidence="1">Uncharacterized protein</fullName>
    </submittedName>
</protein>
<dbReference type="Proteomes" id="UP000838878">
    <property type="component" value="Chromosome 13"/>
</dbReference>
<dbReference type="EMBL" id="OV170233">
    <property type="protein sequence ID" value="CAH0718358.1"/>
    <property type="molecule type" value="Genomic_DNA"/>
</dbReference>